<dbReference type="AlphaFoldDB" id="X6N7Z0"/>
<protein>
    <submittedName>
        <fullName evidence="2">Uncharacterized protein</fullName>
    </submittedName>
</protein>
<dbReference type="EMBL" id="ASPP01011651">
    <property type="protein sequence ID" value="ETO21407.1"/>
    <property type="molecule type" value="Genomic_DNA"/>
</dbReference>
<evidence type="ECO:0000256" key="1">
    <source>
        <dbReference type="SAM" id="Coils"/>
    </source>
</evidence>
<sequence>MSTTSNNLKTKDPWMSSIHTYTSNGIATGNGGNGGTGSGNANGMVGGGMTSSNGIINGSCNANGSGNGNNNVNGGNNANANINILSNEKNSNIHADALLQLHYINTYAFTYIYIFYLVCDPLFVQKKTKQNTYTYAYTHTHIQFQRQECAKLQREKDELRSQTAAIQEQLQALSAQLQQKNEEMQQVKMMSHNLAQNLAAEKTERRKESEALLDQLQIHKLKQQQIETGLRKLGVDSVAMEGASMMVEQTHNQIMLLRVWLYQTNNQSKNCPYSTKKMLQTCNIC</sequence>
<reference evidence="2 3" key="1">
    <citation type="journal article" date="2013" name="Curr. Biol.">
        <title>The Genome of the Foraminiferan Reticulomyxa filosa.</title>
        <authorList>
            <person name="Glockner G."/>
            <person name="Hulsmann N."/>
            <person name="Schleicher M."/>
            <person name="Noegel A.A."/>
            <person name="Eichinger L."/>
            <person name="Gallinger C."/>
            <person name="Pawlowski J."/>
            <person name="Sierra R."/>
            <person name="Euteneuer U."/>
            <person name="Pillet L."/>
            <person name="Moustafa A."/>
            <person name="Platzer M."/>
            <person name="Groth M."/>
            <person name="Szafranski K."/>
            <person name="Schliwa M."/>
        </authorList>
    </citation>
    <scope>NUCLEOTIDE SEQUENCE [LARGE SCALE GENOMIC DNA]</scope>
</reference>
<feature type="coiled-coil region" evidence="1">
    <location>
        <begin position="142"/>
        <end position="219"/>
    </location>
</feature>
<keyword evidence="3" id="KW-1185">Reference proteome</keyword>
<evidence type="ECO:0000313" key="3">
    <source>
        <dbReference type="Proteomes" id="UP000023152"/>
    </source>
</evidence>
<name>X6N7Z0_RETFI</name>
<comment type="caution">
    <text evidence="2">The sequence shown here is derived from an EMBL/GenBank/DDBJ whole genome shotgun (WGS) entry which is preliminary data.</text>
</comment>
<keyword evidence="1" id="KW-0175">Coiled coil</keyword>
<gene>
    <name evidence="2" type="ORF">RFI_15797</name>
</gene>
<proteinExistence type="predicted"/>
<dbReference type="Proteomes" id="UP000023152">
    <property type="component" value="Unassembled WGS sequence"/>
</dbReference>
<accession>X6N7Z0</accession>
<evidence type="ECO:0000313" key="2">
    <source>
        <dbReference type="EMBL" id="ETO21407.1"/>
    </source>
</evidence>
<organism evidence="2 3">
    <name type="scientific">Reticulomyxa filosa</name>
    <dbReference type="NCBI Taxonomy" id="46433"/>
    <lineage>
        <taxon>Eukaryota</taxon>
        <taxon>Sar</taxon>
        <taxon>Rhizaria</taxon>
        <taxon>Retaria</taxon>
        <taxon>Foraminifera</taxon>
        <taxon>Monothalamids</taxon>
        <taxon>Reticulomyxidae</taxon>
        <taxon>Reticulomyxa</taxon>
    </lineage>
</organism>